<dbReference type="EMBL" id="CAXAMM010037358">
    <property type="protein sequence ID" value="CAK9077022.1"/>
    <property type="molecule type" value="Genomic_DNA"/>
</dbReference>
<feature type="compositionally biased region" description="Basic and acidic residues" evidence="1">
    <location>
        <begin position="1764"/>
        <end position="1785"/>
    </location>
</feature>
<evidence type="ECO:0000259" key="2">
    <source>
        <dbReference type="PROSITE" id="PS50802"/>
    </source>
</evidence>
<evidence type="ECO:0000313" key="4">
    <source>
        <dbReference type="Proteomes" id="UP001642464"/>
    </source>
</evidence>
<sequence>MSADMDIRCLQVIPVAGDGNCLFHALAWNEEGSSGDSLKVEIIDYMYGLAIEATDSTVQAEWLKEAEHLQGDQRQHWGGHMAILAYTAMREKRVILHTKQNDGPILVQEQCHESVAEIDAMPEVHLLYNGVDHYDALAPVSDIAGMAPAWPQAPPPRYMTLTAFPPLAAAVHEPVTRKAAKPGAPRPKAKQNKRSGKAKQTSQRPSAPVAEPAAGSVPTAMPDEPEPEDLLQRLAEGVVAAKSSHPRRSLEDLIKDSHKLKTPKDLATRRLRDHPTIPPNVEPAAKDAGELWPQVFCAFQGCEWAQQVGTEEALHHHLSDAHAEDLAPISLHMLRRDADDAFFSVYSAAIAEKCRAQAPIAGASFDRTALQSLADAVAGEKVESLICTSCGGIFPYVQEVEENGDIRWCKPLRRKDPAGDFTFLGHAFAKIEQHLGLEQYLDKYGMLDREAGTTLREYESFEDWTLRLGDKLLLCCPEDGAAREKHVAAKTLACEDCEIPVCRECFNDLHAAKLPRLSLANDLFTGYGLKRVYTDKVTVMELICASPALTSMVLMSMESRHRNQSRTANFDEQAHMARHRYGARGNLLTFSLPTEEILHALNDYLDTDAETLPRSGKQLSDIVRIVLRTNKEGQTTDQELKTLIHQANVRRQVVIDLIFDMKKLSHPAFIKIDMEAVRANAAALPEDGVPPEVLEVIENLDDSHAKLQPQKAATPTDGMHADIAAAGAAFAAQRPRAVAAEGKSLHQSHEVQAAALNELRERLTSPEPGTAHAAPALEVRAGNKLMDQFHPAFWSVAFCFLFPYAGAGPDVHNISEAAASQFRRDWSFAPAVWNYLFRTKINLQPNSHIFAVPDEAGHGRRMLSHEEIVEGTQQIYSLLANGKYKDINGDEKAINGDFSKLRHVPTLKPAAAKVLTNTEARTRNVPGTHEVRKTMRHQTHSYRVAYGLACFFTFSPSERDTTLMLRLARARQSDPALANDQSKAFYQRSQPALDVDFIQLSPEALAEALPDYDDRKAILARDPLACMNGFFVLVGLALRHIFGIRFCPRCPDCAASGNPCADAFGSNATAAGGVFGRFDAVYGSVECQKSGAFHLHGQFFLQCFHQFNPLSELIAMGDGPMLELLRKYSDYSAHVTRKVYCDLPAWDAERDAVENEWPEFRTSTLMLSKPSYQSDRDLAPTQWCAAYFNHDVEELQKRKQHHVHIPDEEGKRRPLDHCRDPKDPTKCKSFFPRDAWLTDDAFLICPGIASQRLMPCNGKRSVVGLIWGPCNEPNVNGNHPALLAGLRCNGDVQLPFRFPICPATHDKQCAQQCDQKMPIWKLTREAQINQAAQVGYQCDYQNKRLKVATRETKEWMKAQRDLAVDLEGKPIGYLGARVSKRMSTDLFARGVSRGAVECFNLVHNAETKDATRAESVKSAPSTEMSLAYPLRLLQSVAAAEPWPAEPARAIAERRARNNPNITTCPFWTLYGARGQRMEVHGLSAYEFAREFDFELAQHPITEAGHDAHLRDPDKFHAALTDAGLQVAVKRQRLVPGIHYQIREEGGPGWLPLGHGEQAQAHRHDWIVVPRKRPYVPTVYGAQGSKTEDEKAMRILVLFFPWVNDARDASPEVPFIGDLRGVSATDWREALCSRVQKHGYPTEEVKCFALNFCFAYCLPREQRLIDGLAQDSDNEGMEDELVLALDEDDLLEATRAHIKGSKPVDGSDHRTDVEEKTNTTKLHDMTREMFEISSAIWQCPASAPQNDRAETPPRLQSHTAPEEAIQDHALAKKSAENSRRKEKQNQKPEGLLGVPANAPGAREGPEVTTDLLRDWLHSSHVQGSTNAEQHHFLSLVVDRTLVEYGLLALTDTQLGTEAPMCHLLHGPPGSGKSHCLVFLRELFELLGFKQGIDYEVVAYQAVNAWTVGLLANLVWMVDCAPLPPTIRPFGGVNVLMGGDFFQLPPIDGGFLGAIPKKFGAPGGGAEPDALRDQGQALLWECTQG</sequence>
<proteinExistence type="predicted"/>
<dbReference type="InterPro" id="IPR027417">
    <property type="entry name" value="P-loop_NTPase"/>
</dbReference>
<feature type="non-terminal residue" evidence="3">
    <location>
        <position position="1983"/>
    </location>
</feature>
<reference evidence="3 4" key="1">
    <citation type="submission" date="2024-02" db="EMBL/GenBank/DDBJ databases">
        <authorList>
            <person name="Chen Y."/>
            <person name="Shah S."/>
            <person name="Dougan E. K."/>
            <person name="Thang M."/>
            <person name="Chan C."/>
        </authorList>
    </citation>
    <scope>NUCLEOTIDE SEQUENCE [LARGE SCALE GENOMIC DNA]</scope>
</reference>
<evidence type="ECO:0000313" key="3">
    <source>
        <dbReference type="EMBL" id="CAK9077022.1"/>
    </source>
</evidence>
<dbReference type="InterPro" id="IPR025476">
    <property type="entry name" value="Helitron_helicase-like"/>
</dbReference>
<evidence type="ECO:0000256" key="1">
    <source>
        <dbReference type="SAM" id="MobiDB-lite"/>
    </source>
</evidence>
<keyword evidence="4" id="KW-1185">Reference proteome</keyword>
<comment type="caution">
    <text evidence="3">The sequence shown here is derived from an EMBL/GenBank/DDBJ whole genome shotgun (WGS) entry which is preliminary data.</text>
</comment>
<feature type="domain" description="OTU" evidence="2">
    <location>
        <begin position="10"/>
        <end position="140"/>
    </location>
</feature>
<feature type="region of interest" description="Disordered" evidence="1">
    <location>
        <begin position="1740"/>
        <end position="1804"/>
    </location>
</feature>
<dbReference type="InterPro" id="IPR046700">
    <property type="entry name" value="DUF6570"/>
</dbReference>
<dbReference type="Pfam" id="PF14214">
    <property type="entry name" value="Helitron_like_N"/>
    <property type="match status" value="1"/>
</dbReference>
<feature type="compositionally biased region" description="Basic and acidic residues" evidence="1">
    <location>
        <begin position="1704"/>
        <end position="1716"/>
    </location>
</feature>
<organism evidence="3 4">
    <name type="scientific">Durusdinium trenchii</name>
    <dbReference type="NCBI Taxonomy" id="1381693"/>
    <lineage>
        <taxon>Eukaryota</taxon>
        <taxon>Sar</taxon>
        <taxon>Alveolata</taxon>
        <taxon>Dinophyceae</taxon>
        <taxon>Suessiales</taxon>
        <taxon>Symbiodiniaceae</taxon>
        <taxon>Durusdinium</taxon>
    </lineage>
</organism>
<dbReference type="Pfam" id="PF20209">
    <property type="entry name" value="DUF6570"/>
    <property type="match status" value="1"/>
</dbReference>
<keyword evidence="3" id="KW-0547">Nucleotide-binding</keyword>
<dbReference type="InterPro" id="IPR003323">
    <property type="entry name" value="OTU_dom"/>
</dbReference>
<name>A0ABP0PLW3_9DINO</name>
<accession>A0ABP0PLW3</accession>
<feature type="region of interest" description="Disordered" evidence="1">
    <location>
        <begin position="174"/>
        <end position="226"/>
    </location>
</feature>
<keyword evidence="3" id="KW-0067">ATP-binding</keyword>
<dbReference type="PROSITE" id="PS50802">
    <property type="entry name" value="OTU"/>
    <property type="match status" value="1"/>
</dbReference>
<keyword evidence="3" id="KW-0347">Helicase</keyword>
<dbReference type="CDD" id="cd22744">
    <property type="entry name" value="OTU"/>
    <property type="match status" value="1"/>
</dbReference>
<keyword evidence="3" id="KW-0378">Hydrolase</keyword>
<feature type="compositionally biased region" description="Basic residues" evidence="1">
    <location>
        <begin position="187"/>
        <end position="197"/>
    </location>
</feature>
<feature type="region of interest" description="Disordered" evidence="1">
    <location>
        <begin position="1696"/>
        <end position="1716"/>
    </location>
</feature>
<protein>
    <submittedName>
        <fullName evidence="3">ATP-dependent DNA helicase</fullName>
    </submittedName>
</protein>
<gene>
    <name evidence="3" type="ORF">SCF082_LOCUS37034</name>
</gene>
<dbReference type="SUPFAM" id="SSF54001">
    <property type="entry name" value="Cysteine proteinases"/>
    <property type="match status" value="1"/>
</dbReference>
<dbReference type="GO" id="GO:0004386">
    <property type="term" value="F:helicase activity"/>
    <property type="evidence" value="ECO:0007669"/>
    <property type="project" value="UniProtKB-KW"/>
</dbReference>
<dbReference type="Gene3D" id="3.90.70.80">
    <property type="match status" value="1"/>
</dbReference>
<dbReference type="SUPFAM" id="SSF52540">
    <property type="entry name" value="P-loop containing nucleoside triphosphate hydrolases"/>
    <property type="match status" value="1"/>
</dbReference>
<dbReference type="Proteomes" id="UP001642464">
    <property type="component" value="Unassembled WGS sequence"/>
</dbReference>
<dbReference type="InterPro" id="IPR038765">
    <property type="entry name" value="Papain-like_cys_pep_sf"/>
</dbReference>